<keyword evidence="2" id="KW-1185">Reference proteome</keyword>
<feature type="transmembrane region" description="Helical" evidence="1">
    <location>
        <begin position="146"/>
        <end position="165"/>
    </location>
</feature>
<keyword evidence="1" id="KW-1133">Transmembrane helix</keyword>
<sequence length="243" mass="27228">MQLLQKGVELRGSQALNVASYQRVIWHRRFMAFATTLTIAAVALYVIALLLPNWAVIDFVNTSLEHVNVQLGVWGEWRTVNTTGVSEWIPHLPKPSEKLLRLADADLKHFYYAQIALATIALALMAANNFAAILTFTYHRFVYKRVVAFIHFLIAGCVAATIEVLTNSVTEWNTEVAQKSLQSQSWDYSAAQTTGLAVFLAWLVVFIYIFAAVIFIVASSKQKGSRAATAEFEIEDRPIYIGR</sequence>
<feature type="transmembrane region" description="Helical" evidence="1">
    <location>
        <begin position="110"/>
        <end position="134"/>
    </location>
</feature>
<dbReference type="Proteomes" id="UP000492821">
    <property type="component" value="Unassembled WGS sequence"/>
</dbReference>
<organism evidence="2 3">
    <name type="scientific">Panagrellus redivivus</name>
    <name type="common">Microworm</name>
    <dbReference type="NCBI Taxonomy" id="6233"/>
    <lineage>
        <taxon>Eukaryota</taxon>
        <taxon>Metazoa</taxon>
        <taxon>Ecdysozoa</taxon>
        <taxon>Nematoda</taxon>
        <taxon>Chromadorea</taxon>
        <taxon>Rhabditida</taxon>
        <taxon>Tylenchina</taxon>
        <taxon>Panagrolaimomorpha</taxon>
        <taxon>Panagrolaimoidea</taxon>
        <taxon>Panagrolaimidae</taxon>
        <taxon>Panagrellus</taxon>
    </lineage>
</organism>
<keyword evidence="1" id="KW-0812">Transmembrane</keyword>
<feature type="transmembrane region" description="Helical" evidence="1">
    <location>
        <begin position="196"/>
        <end position="218"/>
    </location>
</feature>
<proteinExistence type="predicted"/>
<evidence type="ECO:0000256" key="1">
    <source>
        <dbReference type="SAM" id="Phobius"/>
    </source>
</evidence>
<dbReference type="AlphaFoldDB" id="A0A7E4VT05"/>
<keyword evidence="1" id="KW-0472">Membrane</keyword>
<dbReference type="WBParaSite" id="Pan_g23820.t1">
    <property type="protein sequence ID" value="Pan_g23820.t1"/>
    <property type="gene ID" value="Pan_g23820"/>
</dbReference>
<name>A0A7E4VT05_PANRE</name>
<evidence type="ECO:0000313" key="2">
    <source>
        <dbReference type="Proteomes" id="UP000492821"/>
    </source>
</evidence>
<accession>A0A7E4VT05</accession>
<protein>
    <submittedName>
        <fullName evidence="3">Transmembrane protein</fullName>
    </submittedName>
</protein>
<dbReference type="Gene3D" id="1.20.140.150">
    <property type="match status" value="1"/>
</dbReference>
<reference evidence="2" key="1">
    <citation type="journal article" date="2013" name="Genetics">
        <title>The draft genome and transcriptome of Panagrellus redivivus are shaped by the harsh demands of a free-living lifestyle.</title>
        <authorList>
            <person name="Srinivasan J."/>
            <person name="Dillman A.R."/>
            <person name="Macchietto M.G."/>
            <person name="Heikkinen L."/>
            <person name="Lakso M."/>
            <person name="Fracchia K.M."/>
            <person name="Antoshechkin I."/>
            <person name="Mortazavi A."/>
            <person name="Wong G."/>
            <person name="Sternberg P.W."/>
        </authorList>
    </citation>
    <scope>NUCLEOTIDE SEQUENCE [LARGE SCALE GENOMIC DNA]</scope>
    <source>
        <strain evidence="2">MT8872</strain>
    </source>
</reference>
<feature type="transmembrane region" description="Helical" evidence="1">
    <location>
        <begin position="30"/>
        <end position="51"/>
    </location>
</feature>
<evidence type="ECO:0000313" key="3">
    <source>
        <dbReference type="WBParaSite" id="Pan_g23820.t1"/>
    </source>
</evidence>
<reference evidence="3" key="2">
    <citation type="submission" date="2020-10" db="UniProtKB">
        <authorList>
            <consortium name="WormBaseParasite"/>
        </authorList>
    </citation>
    <scope>IDENTIFICATION</scope>
</reference>